<evidence type="ECO:0000256" key="1">
    <source>
        <dbReference type="ARBA" id="ARBA00001964"/>
    </source>
</evidence>
<evidence type="ECO:0000256" key="2">
    <source>
        <dbReference type="ARBA" id="ARBA00006936"/>
    </source>
</evidence>
<evidence type="ECO:0000313" key="7">
    <source>
        <dbReference type="EMBL" id="KAH9511564.1"/>
    </source>
</evidence>
<reference evidence="7" key="1">
    <citation type="submission" date="2013-05" db="EMBL/GenBank/DDBJ databases">
        <authorList>
            <person name="Yim A.K.Y."/>
            <person name="Chan T.F."/>
            <person name="Ji K.M."/>
            <person name="Liu X.Y."/>
            <person name="Zhou J.W."/>
            <person name="Li R.Q."/>
            <person name="Yang K.Y."/>
            <person name="Li J."/>
            <person name="Li M."/>
            <person name="Law P.T.W."/>
            <person name="Wu Y.L."/>
            <person name="Cai Z.L."/>
            <person name="Qin H."/>
            <person name="Bao Y."/>
            <person name="Leung R.K.K."/>
            <person name="Ng P.K.S."/>
            <person name="Zou J."/>
            <person name="Zhong X.J."/>
            <person name="Ran P.X."/>
            <person name="Zhong N.S."/>
            <person name="Liu Z.G."/>
            <person name="Tsui S.K.W."/>
        </authorList>
    </citation>
    <scope>NUCLEOTIDE SEQUENCE</scope>
    <source>
        <strain evidence="7">Derf</strain>
        <tissue evidence="7">Whole organism</tissue>
    </source>
</reference>
<dbReference type="PANTHER" id="PTHR23152:SF4">
    <property type="entry name" value="2-OXOADIPATE DEHYDROGENASE COMPLEX COMPONENT E1"/>
    <property type="match status" value="1"/>
</dbReference>
<dbReference type="InterPro" id="IPR031717">
    <property type="entry name" value="ODO-1/KGD_C"/>
</dbReference>
<feature type="domain" description="Transketolase-like pyrimidine-binding" evidence="6">
    <location>
        <begin position="594"/>
        <end position="807"/>
    </location>
</feature>
<dbReference type="Proteomes" id="UP000790347">
    <property type="component" value="Unassembled WGS sequence"/>
</dbReference>
<dbReference type="InterPro" id="IPR001017">
    <property type="entry name" value="DH_E1"/>
</dbReference>
<dbReference type="InterPro" id="IPR042179">
    <property type="entry name" value="KGD_C_sf"/>
</dbReference>
<evidence type="ECO:0000256" key="4">
    <source>
        <dbReference type="ARBA" id="ARBA00023002"/>
    </source>
</evidence>
<dbReference type="GO" id="GO:0016624">
    <property type="term" value="F:oxidoreductase activity, acting on the aldehyde or oxo group of donors, disulfide as acceptor"/>
    <property type="evidence" value="ECO:0007669"/>
    <property type="project" value="InterPro"/>
</dbReference>
<dbReference type="EMBL" id="ASGP02000004">
    <property type="protein sequence ID" value="KAH9511564.1"/>
    <property type="molecule type" value="Genomic_DNA"/>
</dbReference>
<name>A0A922HYG0_DERFA</name>
<keyword evidence="4" id="KW-0560">Oxidoreductase</keyword>
<evidence type="ECO:0000259" key="6">
    <source>
        <dbReference type="SMART" id="SM00861"/>
    </source>
</evidence>
<dbReference type="SUPFAM" id="SSF52518">
    <property type="entry name" value="Thiamin diphosphate-binding fold (THDP-binding)"/>
    <property type="match status" value="2"/>
</dbReference>
<dbReference type="Pfam" id="PF00676">
    <property type="entry name" value="E1_dh"/>
    <property type="match status" value="1"/>
</dbReference>
<dbReference type="PANTHER" id="PTHR23152">
    <property type="entry name" value="2-OXOGLUTARATE DEHYDROGENASE"/>
    <property type="match status" value="1"/>
</dbReference>
<gene>
    <name evidence="7" type="primary">DHTKD1</name>
    <name evidence="7" type="ORF">DERF_010015</name>
</gene>
<keyword evidence="3" id="KW-0809">Transit peptide</keyword>
<comment type="caution">
    <text evidence="7">The sequence shown here is derived from an EMBL/GenBank/DDBJ whole genome shotgun (WGS) entry which is preliminary data.</text>
</comment>
<proteinExistence type="inferred from homology"/>
<dbReference type="Gene3D" id="3.40.50.970">
    <property type="match status" value="1"/>
</dbReference>
<dbReference type="AlphaFoldDB" id="A0A922HYG0"/>
<protein>
    <submittedName>
        <fullName evidence="7">2-oxoglutarate dehydrogenase E1 component DHKTD1, mitochondrial</fullName>
    </submittedName>
</protein>
<dbReference type="Pfam" id="PF16870">
    <property type="entry name" value="OxoGdeHyase_C"/>
    <property type="match status" value="1"/>
</dbReference>
<dbReference type="Gene3D" id="3.40.50.12470">
    <property type="match status" value="1"/>
</dbReference>
<evidence type="ECO:0000256" key="5">
    <source>
        <dbReference type="ARBA" id="ARBA00023052"/>
    </source>
</evidence>
<dbReference type="PIRSF" id="PIRSF000157">
    <property type="entry name" value="Oxoglu_dh_E1"/>
    <property type="match status" value="1"/>
</dbReference>
<dbReference type="NCBIfam" id="NF006914">
    <property type="entry name" value="PRK09404.1"/>
    <property type="match status" value="1"/>
</dbReference>
<dbReference type="InterPro" id="IPR011603">
    <property type="entry name" value="2oxoglutarate_DH_E1"/>
</dbReference>
<keyword evidence="8" id="KW-1185">Reference proteome</keyword>
<comment type="cofactor">
    <cofactor evidence="1">
        <name>thiamine diphosphate</name>
        <dbReference type="ChEBI" id="CHEBI:58937"/>
    </cofactor>
</comment>
<reference evidence="7" key="2">
    <citation type="journal article" date="2022" name="Res Sq">
        <title>Comparative Genomics Reveals Insights into the Divergent Evolution of Astigmatic Mites and Household Pest Adaptations.</title>
        <authorList>
            <person name="Xiong Q."/>
            <person name="Wan A.T.-Y."/>
            <person name="Liu X.-Y."/>
            <person name="Fung C.S.-H."/>
            <person name="Xiao X."/>
            <person name="Malainual N."/>
            <person name="Hou J."/>
            <person name="Wang L."/>
            <person name="Wang M."/>
            <person name="Yang K."/>
            <person name="Cui Y."/>
            <person name="Leung E."/>
            <person name="Nong W."/>
            <person name="Shin S.-K."/>
            <person name="Au S."/>
            <person name="Jeong K.Y."/>
            <person name="Chew F.T."/>
            <person name="Hui J."/>
            <person name="Leung T.F."/>
            <person name="Tungtrongchitr A."/>
            <person name="Zhong N."/>
            <person name="Liu Z."/>
            <person name="Tsui S."/>
        </authorList>
    </citation>
    <scope>NUCLEOTIDE SEQUENCE</scope>
    <source>
        <strain evidence="7">Derf</strain>
        <tissue evidence="7">Whole organism</tissue>
    </source>
</reference>
<organism evidence="7 8">
    <name type="scientific">Dermatophagoides farinae</name>
    <name type="common">American house dust mite</name>
    <dbReference type="NCBI Taxonomy" id="6954"/>
    <lineage>
        <taxon>Eukaryota</taxon>
        <taxon>Metazoa</taxon>
        <taxon>Ecdysozoa</taxon>
        <taxon>Arthropoda</taxon>
        <taxon>Chelicerata</taxon>
        <taxon>Arachnida</taxon>
        <taxon>Acari</taxon>
        <taxon>Acariformes</taxon>
        <taxon>Sarcoptiformes</taxon>
        <taxon>Astigmata</taxon>
        <taxon>Psoroptidia</taxon>
        <taxon>Analgoidea</taxon>
        <taxon>Pyroglyphidae</taxon>
        <taxon>Dermatophagoidinae</taxon>
        <taxon>Dermatophagoides</taxon>
    </lineage>
</organism>
<comment type="similarity">
    <text evidence="2">Belongs to the alpha-ketoglutarate dehydrogenase family.</text>
</comment>
<dbReference type="GO" id="GO:0030976">
    <property type="term" value="F:thiamine pyrophosphate binding"/>
    <property type="evidence" value="ECO:0007669"/>
    <property type="project" value="InterPro"/>
</dbReference>
<dbReference type="InterPro" id="IPR029061">
    <property type="entry name" value="THDP-binding"/>
</dbReference>
<dbReference type="Gene3D" id="3.40.50.11610">
    <property type="entry name" value="Multifunctional 2-oxoglutarate metabolism enzyme, C-terminal domain"/>
    <property type="match status" value="1"/>
</dbReference>
<sequence length="983" mass="112728">MWPQLSSLTSSRLIVHQISRRFYHPVKGIFGNTQPYRLNIDEWSQNQQVDNGLPLSYSMVKQAFQKRGHLLCQLDPLSLANLTDVDPITDSNNNDFHQFTQKLSPILGVNLEKFLDSEPVASSVDKKEFIHHLFNMYCRNIGFEFDHVLSFDEKTWFAKQIEREHENPLPFDNTELVAKDLLITEALDHFLARKFQSVKRYGCEGAETMIIFIDELLRLLQQNDQSENGDFMNELIIGMPHRGRLNLLVNKLQYPAKALFHKLSGRDEFDFQYNNRKSSTMVIGDVLSHLYTQIEFEKNLVATLLPNPSHLEVVAPMVCGYSRGQMMHKRIGPYSWNTDDVSKFSNILPLQIHGDASFTGQGIIMETLALANVEHYMTNGSIHLVVNNQVGYTTPGRMYQSRSSLYCTDPLKMINAPIIHVNGDHPDLVARAARLAYNYRQKFRKDVAINLVCYRRWGHNELDDPTFTNPKMYEKIHSRKSIPRSYAEKIEMSQEKITAIIDEYNQMLNDSLTNVNEYKPPSVPVIISNAKSLWKDVQWPSSDHITRWDTSVPEALLKHIGRVSTQSPNDWNLHKTLKKVFDDRSARFNSGKNLDWSLAETLAFGSLLYQGYDVRISGQDVGRGTFSQRHCMIVDQSTNDVHVPLNDLANEHQDYLPWKNDNIGQLEVCNSILSEEAVMAYEYGLSLTTSNVLAIWEAQFGDFFNGAQTIIDTLVSSGEGKWLLQSSLTLLLPNGYDGAGPEHTSARLERFLQISNSSETEIDSDNVNWSIIYPTTPAQYFHSLRRQMIRPYRKPLVVMGPKMLLRHPRCQSNIEDLSMERSHFAPVLDDPVHYMPTHCFQIDPIDMKNTVSNVKSIIFCSGKHYYTLEKQRQHLFGDDQSKLSSIAIVRIEELCPFPAAELVAILKRYPNAKNLIWSQEEHRNMGAWTFIRPRFQNILHQTKLQYVGRGHLEAPAVGLASVHRKEIDTILTQTFDLCQLSAK</sequence>
<dbReference type="InterPro" id="IPR005475">
    <property type="entry name" value="Transketolase-like_Pyr-bd"/>
</dbReference>
<dbReference type="Pfam" id="PF02779">
    <property type="entry name" value="Transket_pyr"/>
    <property type="match status" value="1"/>
</dbReference>
<accession>A0A922HYG0</accession>
<keyword evidence="5" id="KW-0786">Thiamine pyrophosphate</keyword>
<evidence type="ECO:0000313" key="8">
    <source>
        <dbReference type="Proteomes" id="UP000790347"/>
    </source>
</evidence>
<dbReference type="SMART" id="SM00861">
    <property type="entry name" value="Transket_pyr"/>
    <property type="match status" value="1"/>
</dbReference>
<evidence type="ECO:0000256" key="3">
    <source>
        <dbReference type="ARBA" id="ARBA00022946"/>
    </source>
</evidence>